<dbReference type="SMART" id="SM00181">
    <property type="entry name" value="EGF"/>
    <property type="match status" value="4"/>
</dbReference>
<proteinExistence type="predicted"/>
<dbReference type="InterPro" id="IPR049883">
    <property type="entry name" value="NOTCH1_EGF-like"/>
</dbReference>
<dbReference type="InterPro" id="IPR009091">
    <property type="entry name" value="RCC1/BLIP-II"/>
</dbReference>
<dbReference type="Pfam" id="PF07645">
    <property type="entry name" value="EGF_CA"/>
    <property type="match status" value="3"/>
</dbReference>
<dbReference type="KEGG" id="sre:PTSG_00729"/>
<evidence type="ECO:0000256" key="6">
    <source>
        <dbReference type="SAM" id="MobiDB-lite"/>
    </source>
</evidence>
<comment type="caution">
    <text evidence="5">Lacks conserved residue(s) required for the propagation of feature annotation.</text>
</comment>
<evidence type="ECO:0000313" key="10">
    <source>
        <dbReference type="Proteomes" id="UP000007799"/>
    </source>
</evidence>
<dbReference type="OrthoDB" id="5983152at2759"/>
<dbReference type="PROSITE" id="PS01187">
    <property type="entry name" value="EGF_CA"/>
    <property type="match status" value="3"/>
</dbReference>
<feature type="domain" description="EGF-like" evidence="8">
    <location>
        <begin position="454"/>
        <end position="492"/>
    </location>
</feature>
<dbReference type="PROSITE" id="PS50026">
    <property type="entry name" value="EGF_3"/>
    <property type="match status" value="4"/>
</dbReference>
<dbReference type="Pfam" id="PF12947">
    <property type="entry name" value="EGF_3"/>
    <property type="match status" value="2"/>
</dbReference>
<keyword evidence="2" id="KW-0732">Signal</keyword>
<dbReference type="CDD" id="cd00054">
    <property type="entry name" value="EGF_CA"/>
    <property type="match status" value="3"/>
</dbReference>
<dbReference type="Proteomes" id="UP000007799">
    <property type="component" value="Unassembled WGS sequence"/>
</dbReference>
<dbReference type="Gene3D" id="2.10.25.10">
    <property type="entry name" value="Laminin"/>
    <property type="match status" value="4"/>
</dbReference>
<dbReference type="PROSITE" id="PS01186">
    <property type="entry name" value="EGF_2"/>
    <property type="match status" value="2"/>
</dbReference>
<name>F2TXB1_SALR5</name>
<keyword evidence="7" id="KW-0812">Transmembrane</keyword>
<dbReference type="STRING" id="946362.F2TXB1"/>
<dbReference type="InterPro" id="IPR000742">
    <property type="entry name" value="EGF"/>
</dbReference>
<feature type="region of interest" description="Disordered" evidence="6">
    <location>
        <begin position="413"/>
        <end position="436"/>
    </location>
</feature>
<evidence type="ECO:0000256" key="7">
    <source>
        <dbReference type="SAM" id="Phobius"/>
    </source>
</evidence>
<dbReference type="GO" id="GO:0005509">
    <property type="term" value="F:calcium ion binding"/>
    <property type="evidence" value="ECO:0007669"/>
    <property type="project" value="InterPro"/>
</dbReference>
<feature type="region of interest" description="Disordered" evidence="6">
    <location>
        <begin position="252"/>
        <end position="275"/>
    </location>
</feature>
<dbReference type="AlphaFoldDB" id="F2TXB1"/>
<dbReference type="RefSeq" id="XP_004998195.1">
    <property type="nucleotide sequence ID" value="XM_004998138.1"/>
</dbReference>
<protein>
    <submittedName>
        <fullName evidence="9">Fibulin-2</fullName>
    </submittedName>
</protein>
<evidence type="ECO:0000259" key="8">
    <source>
        <dbReference type="PROSITE" id="PS50026"/>
    </source>
</evidence>
<dbReference type="Gene3D" id="2.130.10.30">
    <property type="entry name" value="Regulator of chromosome condensation 1/beta-lactamase-inhibitor protein II"/>
    <property type="match status" value="1"/>
</dbReference>
<keyword evidence="3" id="KW-0677">Repeat</keyword>
<dbReference type="PROSITE" id="PS00010">
    <property type="entry name" value="ASX_HYDROXYL"/>
    <property type="match status" value="4"/>
</dbReference>
<keyword evidence="10" id="KW-1185">Reference proteome</keyword>
<evidence type="ECO:0000256" key="5">
    <source>
        <dbReference type="PROSITE-ProRule" id="PRU00076"/>
    </source>
</evidence>
<dbReference type="SUPFAM" id="SSF50985">
    <property type="entry name" value="RCC1/BLIP-II"/>
    <property type="match status" value="1"/>
</dbReference>
<organism evidence="10">
    <name type="scientific">Salpingoeca rosetta (strain ATCC 50818 / BSB-021)</name>
    <dbReference type="NCBI Taxonomy" id="946362"/>
    <lineage>
        <taxon>Eukaryota</taxon>
        <taxon>Choanoflagellata</taxon>
        <taxon>Craspedida</taxon>
        <taxon>Salpingoecidae</taxon>
        <taxon>Salpingoeca</taxon>
    </lineage>
</organism>
<sequence length="994" mass="106719">MKSESASLEIDLMSEEGTLMRSRSSKTTGSSSSSPVNAKKYLILGYSAVALVIIICGIAVGVSLHNSSDPDAASMTQMSATSASLCGIVAPTTEDSSTPVVCYTLHTNTPGGNYRVVSSSITHACALSTLDTAVCWGAACDDDHPSCPAELKASKPVWDRSDEQFTAVAVGDYSTCFLRKADGTAMCRGRISVPASAAATEFVDITIENDVACGLTATSQLVCWDQDNTVFNIPALSDGILQVAASFTPPEPPMITDPFLTSDSSESQRRRRRRRNILEPQPATLAAEDQRIACAISLTHKLYCINLQPASSTATPTWSRILRSSTAAGFEMVDVYGGRGCALTLAGRIECFELASYVDPLPAMPAELADVRFGAVDVTQSAACGLSTDNSLYCWGDIWTFGQVKIPKRPLVPSGSSVTAPPTSGNNTSNATAAPGAFECPSGTRRLRDGSCEDVNECAAGTHACPRFSFCENTYGSYECPCFPGYAKESAGSETCVDIDECALDTHDCHVNATCVNWRGSFWCTCNIGFEGTGTECVDIDECDRDTHNCHEQATCTNTDPGFYCTCNAGWDGSGVNCSDVDECDLNTYNCRANSYCNNTIGSYECPCLDYYRDTGPACVDIDECGESKDHCPIDVACSNTDGYFSCGCSNQDQSFSYPADVDSFVGLTRASGLPVFLVSGFNASGYSAHLLWCDDHDCANPTVFESPVLFDEAPHANILSDDTVILAGRRVNSQVLLYRWCSDVGCTVTGTHQVDDAGYGTRVGVDSNDDIVIMTSSDTELKVMRCDAPECMWGDRLVNATNKANSPYLDMVLTDQGLPVVTHLESRFLGVFTCVDDLCSNFTGSETLATDDGFMSSIVLRTDGRAALVWRQQSSGKLMFGLCDDAACSTIQTRELTNGGYFPTIDLMEGDWLYPGQYPVITHLKSVTGTRTVQLIKCTSLDCSTKDTTVLQSTGYGGASGVFYNPISHYLYTMDEYGSQADGWRLSKHCINH</sequence>
<feature type="transmembrane region" description="Helical" evidence="7">
    <location>
        <begin position="41"/>
        <end position="64"/>
    </location>
</feature>
<dbReference type="GeneID" id="16078791"/>
<dbReference type="eggNOG" id="KOG1217">
    <property type="taxonomic scope" value="Eukaryota"/>
</dbReference>
<feature type="compositionally biased region" description="Polar residues" evidence="6">
    <location>
        <begin position="414"/>
        <end position="432"/>
    </location>
</feature>
<dbReference type="InParanoid" id="F2TXB1"/>
<feature type="domain" description="EGF-like" evidence="8">
    <location>
        <begin position="580"/>
        <end position="620"/>
    </location>
</feature>
<keyword evidence="1 5" id="KW-0245">EGF-like domain</keyword>
<dbReference type="InterPro" id="IPR018097">
    <property type="entry name" value="EGF_Ca-bd_CS"/>
</dbReference>
<dbReference type="SMR" id="F2TXB1"/>
<keyword evidence="7" id="KW-0472">Membrane</keyword>
<dbReference type="InterPro" id="IPR009030">
    <property type="entry name" value="Growth_fac_rcpt_cys_sf"/>
</dbReference>
<dbReference type="SUPFAM" id="SSF57196">
    <property type="entry name" value="EGF/Laminin"/>
    <property type="match status" value="2"/>
</dbReference>
<dbReference type="SUPFAM" id="SSF57184">
    <property type="entry name" value="Growth factor receptor domain"/>
    <property type="match status" value="1"/>
</dbReference>
<keyword evidence="7" id="KW-1133">Transmembrane helix</keyword>
<dbReference type="FunFam" id="2.10.25.10:FF:000038">
    <property type="entry name" value="Fibrillin 2"/>
    <property type="match status" value="4"/>
</dbReference>
<dbReference type="InterPro" id="IPR000152">
    <property type="entry name" value="EGF-type_Asp/Asn_hydroxyl_site"/>
</dbReference>
<evidence type="ECO:0000256" key="2">
    <source>
        <dbReference type="ARBA" id="ARBA00022729"/>
    </source>
</evidence>
<feature type="domain" description="EGF-like" evidence="8">
    <location>
        <begin position="498"/>
        <end position="538"/>
    </location>
</feature>
<evidence type="ECO:0000256" key="4">
    <source>
        <dbReference type="ARBA" id="ARBA00023157"/>
    </source>
</evidence>
<evidence type="ECO:0000256" key="1">
    <source>
        <dbReference type="ARBA" id="ARBA00022536"/>
    </source>
</evidence>
<evidence type="ECO:0000256" key="3">
    <source>
        <dbReference type="ARBA" id="ARBA00022737"/>
    </source>
</evidence>
<evidence type="ECO:0000313" key="9">
    <source>
        <dbReference type="EMBL" id="EGD76020.1"/>
    </source>
</evidence>
<reference evidence="9" key="1">
    <citation type="submission" date="2009-08" db="EMBL/GenBank/DDBJ databases">
        <title>Annotation of Salpingoeca rosetta.</title>
        <authorList>
            <consortium name="The Broad Institute Genome Sequencing Platform"/>
            <person name="Russ C."/>
            <person name="Cuomo C."/>
            <person name="Burger G."/>
            <person name="Gray M.W."/>
            <person name="Holland P.W.H."/>
            <person name="King N."/>
            <person name="Lang F.B.F."/>
            <person name="Roger A.J."/>
            <person name="Ruiz-Trillo I."/>
            <person name="Young S.K."/>
            <person name="Zeng Q."/>
            <person name="Gargeya S."/>
            <person name="Alvarado L."/>
            <person name="Berlin A."/>
            <person name="Chapman S.B."/>
            <person name="Chen Z."/>
            <person name="Freedman E."/>
            <person name="Gellesch M."/>
            <person name="Goldberg J."/>
            <person name="Griggs A."/>
            <person name="Gujja S."/>
            <person name="Heilman E."/>
            <person name="Heiman D."/>
            <person name="Howarth C."/>
            <person name="Mehta T."/>
            <person name="Neiman D."/>
            <person name="Pearson M."/>
            <person name="Roberts A."/>
            <person name="Saif S."/>
            <person name="Shea T."/>
            <person name="Shenoy N."/>
            <person name="Sisk P."/>
            <person name="Stolte C."/>
            <person name="Sykes S."/>
            <person name="White J."/>
            <person name="Yandava C."/>
            <person name="Haas B."/>
            <person name="Nusbaum C."/>
            <person name="Birren B."/>
        </authorList>
    </citation>
    <scope>NUCLEOTIDE SEQUENCE [LARGE SCALE GENOMIC DNA]</scope>
    <source>
        <strain evidence="9">ATCC 50818</strain>
    </source>
</reference>
<dbReference type="PANTHER" id="PTHR24039">
    <property type="entry name" value="FIBRILLIN-RELATED"/>
    <property type="match status" value="1"/>
</dbReference>
<gene>
    <name evidence="9" type="ORF">PTSG_00729</name>
</gene>
<dbReference type="InterPro" id="IPR024731">
    <property type="entry name" value="NELL2-like_EGF"/>
</dbReference>
<dbReference type="SMART" id="SM00179">
    <property type="entry name" value="EGF_CA"/>
    <property type="match status" value="5"/>
</dbReference>
<keyword evidence="4" id="KW-1015">Disulfide bond</keyword>
<feature type="domain" description="EGF-like" evidence="8">
    <location>
        <begin position="539"/>
        <end position="579"/>
    </location>
</feature>
<dbReference type="EMBL" id="GL832956">
    <property type="protein sequence ID" value="EGD76020.1"/>
    <property type="molecule type" value="Genomic_DNA"/>
</dbReference>
<dbReference type="InterPro" id="IPR001881">
    <property type="entry name" value="EGF-like_Ca-bd_dom"/>
</dbReference>
<accession>F2TXB1</accession>